<evidence type="ECO:0000256" key="5">
    <source>
        <dbReference type="ARBA" id="ARBA00022801"/>
    </source>
</evidence>
<dbReference type="InterPro" id="IPR000743">
    <property type="entry name" value="Glyco_hydro_28"/>
</dbReference>
<keyword evidence="3" id="KW-0134">Cell wall</keyword>
<feature type="active site" evidence="8">
    <location>
        <position position="236"/>
    </location>
</feature>
<comment type="similarity">
    <text evidence="2 9">Belongs to the glycosyl hydrolase 28 family.</text>
</comment>
<organism evidence="11 12">
    <name type="scientific">Rehmannia glutinosa</name>
    <name type="common">Chinese foxglove</name>
    <dbReference type="NCBI Taxonomy" id="99300"/>
    <lineage>
        <taxon>Eukaryota</taxon>
        <taxon>Viridiplantae</taxon>
        <taxon>Streptophyta</taxon>
        <taxon>Embryophyta</taxon>
        <taxon>Tracheophyta</taxon>
        <taxon>Spermatophyta</taxon>
        <taxon>Magnoliopsida</taxon>
        <taxon>eudicotyledons</taxon>
        <taxon>Gunneridae</taxon>
        <taxon>Pentapetalae</taxon>
        <taxon>asterids</taxon>
        <taxon>lamiids</taxon>
        <taxon>Lamiales</taxon>
        <taxon>Orobanchaceae</taxon>
        <taxon>Rehmannieae</taxon>
        <taxon>Rehmannia</taxon>
    </lineage>
</organism>
<dbReference type="Pfam" id="PF00295">
    <property type="entry name" value="Glyco_hydro_28"/>
    <property type="match status" value="1"/>
</dbReference>
<gene>
    <name evidence="11" type="ORF">DH2020_016486</name>
</gene>
<keyword evidence="5 9" id="KW-0378">Hydrolase</keyword>
<evidence type="ECO:0000256" key="4">
    <source>
        <dbReference type="ARBA" id="ARBA00022525"/>
    </source>
</evidence>
<evidence type="ECO:0000256" key="1">
    <source>
        <dbReference type="ARBA" id="ARBA00004191"/>
    </source>
</evidence>
<comment type="subcellular location">
    <subcellularLocation>
        <location evidence="1">Secreted</location>
        <location evidence="1">Cell wall</location>
    </subcellularLocation>
</comment>
<evidence type="ECO:0000256" key="2">
    <source>
        <dbReference type="ARBA" id="ARBA00008834"/>
    </source>
</evidence>
<name>A0ABR0WPV0_REHGL</name>
<evidence type="ECO:0000256" key="7">
    <source>
        <dbReference type="ARBA" id="ARBA00023316"/>
    </source>
</evidence>
<feature type="chain" id="PRO_5046380579" description="Polygalacturonase" evidence="10">
    <location>
        <begin position="24"/>
        <end position="393"/>
    </location>
</feature>
<evidence type="ECO:0000256" key="8">
    <source>
        <dbReference type="PROSITE-ProRule" id="PRU10052"/>
    </source>
</evidence>
<reference evidence="11 12" key="1">
    <citation type="journal article" date="2021" name="Comput. Struct. Biotechnol. J.">
        <title>De novo genome assembly of the potent medicinal plant Rehmannia glutinosa using nanopore technology.</title>
        <authorList>
            <person name="Ma L."/>
            <person name="Dong C."/>
            <person name="Song C."/>
            <person name="Wang X."/>
            <person name="Zheng X."/>
            <person name="Niu Y."/>
            <person name="Chen S."/>
            <person name="Feng W."/>
        </authorList>
    </citation>
    <scope>NUCLEOTIDE SEQUENCE [LARGE SCALE GENOMIC DNA]</scope>
    <source>
        <strain evidence="11">DH-2019</strain>
    </source>
</reference>
<dbReference type="Proteomes" id="UP001318860">
    <property type="component" value="Unassembled WGS sequence"/>
</dbReference>
<dbReference type="InterPro" id="IPR011050">
    <property type="entry name" value="Pectin_lyase_fold/virulence"/>
</dbReference>
<keyword evidence="7" id="KW-0961">Cell wall biogenesis/degradation</keyword>
<evidence type="ECO:0008006" key="13">
    <source>
        <dbReference type="Google" id="ProtNLM"/>
    </source>
</evidence>
<feature type="signal peptide" evidence="10">
    <location>
        <begin position="1"/>
        <end position="23"/>
    </location>
</feature>
<keyword evidence="12" id="KW-1185">Reference proteome</keyword>
<dbReference type="InterPro" id="IPR006626">
    <property type="entry name" value="PbH1"/>
</dbReference>
<keyword evidence="6 9" id="KW-0326">Glycosidase</keyword>
<evidence type="ECO:0000256" key="3">
    <source>
        <dbReference type="ARBA" id="ARBA00022512"/>
    </source>
</evidence>
<accession>A0ABR0WPV0</accession>
<dbReference type="PANTHER" id="PTHR31375">
    <property type="match status" value="1"/>
</dbReference>
<dbReference type="SUPFAM" id="SSF51126">
    <property type="entry name" value="Pectin lyase-like"/>
    <property type="match status" value="1"/>
</dbReference>
<dbReference type="PROSITE" id="PS00502">
    <property type="entry name" value="POLYGALACTURONASE"/>
    <property type="match status" value="1"/>
</dbReference>
<dbReference type="SMART" id="SM00710">
    <property type="entry name" value="PbH1"/>
    <property type="match status" value="6"/>
</dbReference>
<keyword evidence="4" id="KW-0964">Secreted</keyword>
<dbReference type="Gene3D" id="2.160.20.10">
    <property type="entry name" value="Single-stranded right-handed beta-helix, Pectin lyase-like"/>
    <property type="match status" value="1"/>
</dbReference>
<keyword evidence="10" id="KW-0732">Signal</keyword>
<evidence type="ECO:0000313" key="12">
    <source>
        <dbReference type="Proteomes" id="UP001318860"/>
    </source>
</evidence>
<dbReference type="EMBL" id="JABTTQ020000009">
    <property type="protein sequence ID" value="KAK6148961.1"/>
    <property type="molecule type" value="Genomic_DNA"/>
</dbReference>
<evidence type="ECO:0000256" key="10">
    <source>
        <dbReference type="SAM" id="SignalP"/>
    </source>
</evidence>
<sequence length="393" mass="41864">MGSSAYFLILLWAFLELSIIGSARNEIGFWAYYNGPTQPPSLSPSPKSTVDVTAFGAVGDGKTDDSKAFESAWEAACREVSDSTKILGTIVAPAREAWTNKNLGQWLIFQGVDSLTLEGDGQGIIDGQGATWWENGNDRRPDALRISHCNNLQISGLKHINSQKFHVVIDGCINATISRLHIIAPSTSPNTDGIDVGSSTNVLINNCTMETGDDCIAIKGGTSNVTISEIACGPGHGISVGSLGQGGKRDEVEGISVSNCTFNRTQNGVRIKTWQGGSGFARNINFSYINFTEADNPVIIDQFYCPHQICTNKTSAVEVSNVTFTGLRGTSICTNSTVSLQCSDTVPCTNIVLADVDITSADPQNPTSAVCLNAYGIAQDTYNPTVDCLIDTK</sequence>
<evidence type="ECO:0000313" key="11">
    <source>
        <dbReference type="EMBL" id="KAK6148961.1"/>
    </source>
</evidence>
<comment type="caution">
    <text evidence="11">The sequence shown here is derived from an EMBL/GenBank/DDBJ whole genome shotgun (WGS) entry which is preliminary data.</text>
</comment>
<proteinExistence type="inferred from homology"/>
<dbReference type="InterPro" id="IPR012334">
    <property type="entry name" value="Pectin_lyas_fold"/>
</dbReference>
<evidence type="ECO:0000256" key="9">
    <source>
        <dbReference type="RuleBase" id="RU361169"/>
    </source>
</evidence>
<protein>
    <recommendedName>
        <fullName evidence="13">Polygalacturonase</fullName>
    </recommendedName>
</protein>
<evidence type="ECO:0000256" key="6">
    <source>
        <dbReference type="ARBA" id="ARBA00023295"/>
    </source>
</evidence>